<feature type="transmembrane region" description="Helical" evidence="2">
    <location>
        <begin position="20"/>
        <end position="39"/>
    </location>
</feature>
<organism evidence="3 4">
    <name type="scientific">Psychrobacter immobilis</name>
    <dbReference type="NCBI Taxonomy" id="498"/>
    <lineage>
        <taxon>Bacteria</taxon>
        <taxon>Pseudomonadati</taxon>
        <taxon>Pseudomonadota</taxon>
        <taxon>Gammaproteobacteria</taxon>
        <taxon>Moraxellales</taxon>
        <taxon>Moraxellaceae</taxon>
        <taxon>Psychrobacter</taxon>
    </lineage>
</organism>
<sequence length="299" mass="34315">MSDSQDSIDNELKIKIPKRARFIAIGWLFTCGVIFSFWLNFSPDNTIHSLSLGDIGAFLSGIFSILAFYGFIEAYLIQSKELKLQRFELKESIKVQQGSEIALKEQSKALEAQLAITEKQFNQYQDELRARVPIFRMLGRPLITVKAMDKEGQTYLIDELDYIKDFSSENVHVNDILDKCSKSIEISFKLNNIAMECYVTDISIVRNDVLGNNRLLTPIKKDGEHNSIGQIDNYQFSFSIFGDDIDKLSVVGNFEYIYKLLSSIVIKISYRGKDISSTVQYLLYYEYGSYCFMELTDKV</sequence>
<dbReference type="Proteomes" id="UP000245655">
    <property type="component" value="Unassembled WGS sequence"/>
</dbReference>
<keyword evidence="2" id="KW-0812">Transmembrane</keyword>
<keyword evidence="2" id="KW-0472">Membrane</keyword>
<feature type="transmembrane region" description="Helical" evidence="2">
    <location>
        <begin position="55"/>
        <end position="77"/>
    </location>
</feature>
<evidence type="ECO:0000256" key="1">
    <source>
        <dbReference type="SAM" id="Coils"/>
    </source>
</evidence>
<name>A0A2V2A2N6_PSYIM</name>
<dbReference type="RefSeq" id="WP_109591101.1">
    <property type="nucleotide sequence ID" value="NZ_CAJGZY010000013.1"/>
</dbReference>
<comment type="caution">
    <text evidence="3">The sequence shown here is derived from an EMBL/GenBank/DDBJ whole genome shotgun (WGS) entry which is preliminary data.</text>
</comment>
<keyword evidence="4" id="KW-1185">Reference proteome</keyword>
<dbReference type="EMBL" id="QGGM01000007">
    <property type="protein sequence ID" value="PWK12557.1"/>
    <property type="molecule type" value="Genomic_DNA"/>
</dbReference>
<dbReference type="AlphaFoldDB" id="A0A2V2A2N6"/>
<feature type="coiled-coil region" evidence="1">
    <location>
        <begin position="100"/>
        <end position="127"/>
    </location>
</feature>
<keyword evidence="1" id="KW-0175">Coiled coil</keyword>
<evidence type="ECO:0000313" key="4">
    <source>
        <dbReference type="Proteomes" id="UP000245655"/>
    </source>
</evidence>
<accession>A0A2V2A2N6</accession>
<protein>
    <submittedName>
        <fullName evidence="3">Uncharacterized protein</fullName>
    </submittedName>
</protein>
<gene>
    <name evidence="3" type="ORF">C8D84_10729</name>
</gene>
<evidence type="ECO:0000256" key="2">
    <source>
        <dbReference type="SAM" id="Phobius"/>
    </source>
</evidence>
<keyword evidence="2" id="KW-1133">Transmembrane helix</keyword>
<evidence type="ECO:0000313" key="3">
    <source>
        <dbReference type="EMBL" id="PWK12557.1"/>
    </source>
</evidence>
<reference evidence="3 4" key="1">
    <citation type="submission" date="2018-05" db="EMBL/GenBank/DDBJ databases">
        <title>Genomic Encyclopedia of Type Strains, Phase IV (KMG-IV): sequencing the most valuable type-strain genomes for metagenomic binning, comparative biology and taxonomic classification.</title>
        <authorList>
            <person name="Goeker M."/>
        </authorList>
    </citation>
    <scope>NUCLEOTIDE SEQUENCE [LARGE SCALE GENOMIC DNA]</scope>
    <source>
        <strain evidence="3 4">DSM 7229</strain>
    </source>
</reference>
<proteinExistence type="predicted"/>
<dbReference type="GeneID" id="60255210"/>